<accession>A0A1A9UG29</accession>
<organism evidence="2 3">
    <name type="scientific">Glossina austeni</name>
    <name type="common">Savannah tsetse fly</name>
    <dbReference type="NCBI Taxonomy" id="7395"/>
    <lineage>
        <taxon>Eukaryota</taxon>
        <taxon>Metazoa</taxon>
        <taxon>Ecdysozoa</taxon>
        <taxon>Arthropoda</taxon>
        <taxon>Hexapoda</taxon>
        <taxon>Insecta</taxon>
        <taxon>Pterygota</taxon>
        <taxon>Neoptera</taxon>
        <taxon>Endopterygota</taxon>
        <taxon>Diptera</taxon>
        <taxon>Brachycera</taxon>
        <taxon>Muscomorpha</taxon>
        <taxon>Hippoboscoidea</taxon>
        <taxon>Glossinidae</taxon>
        <taxon>Glossina</taxon>
    </lineage>
</organism>
<keyword evidence="1" id="KW-0732">Signal</keyword>
<protein>
    <submittedName>
        <fullName evidence="2">Uncharacterized protein</fullName>
    </submittedName>
</protein>
<dbReference type="AlphaFoldDB" id="A0A1A9UG29"/>
<evidence type="ECO:0000313" key="2">
    <source>
        <dbReference type="EnsemblMetazoa" id="GAUT003697-PA"/>
    </source>
</evidence>
<proteinExistence type="predicted"/>
<dbReference type="EnsemblMetazoa" id="GAUT003697-RA">
    <property type="protein sequence ID" value="GAUT003697-PA"/>
    <property type="gene ID" value="GAUT003697"/>
</dbReference>
<evidence type="ECO:0000313" key="3">
    <source>
        <dbReference type="Proteomes" id="UP000078200"/>
    </source>
</evidence>
<dbReference type="Proteomes" id="UP000078200">
    <property type="component" value="Unassembled WGS sequence"/>
</dbReference>
<reference evidence="2" key="1">
    <citation type="submission" date="2020-05" db="UniProtKB">
        <authorList>
            <consortium name="EnsemblMetazoa"/>
        </authorList>
    </citation>
    <scope>IDENTIFICATION</scope>
    <source>
        <strain evidence="2">TTRI</strain>
    </source>
</reference>
<feature type="chain" id="PRO_5008398475" evidence="1">
    <location>
        <begin position="25"/>
        <end position="102"/>
    </location>
</feature>
<evidence type="ECO:0000256" key="1">
    <source>
        <dbReference type="SAM" id="SignalP"/>
    </source>
</evidence>
<sequence length="102" mass="12020">MLYVVSFIILFELLCNVIKPYTESLDNNHYYEGYDQNYYSANLYGGSRNAFKKSPIKASCSRAKDEVITSRPLHERTIRRESNAHYSMLDYEICLLHSGRYY</sequence>
<keyword evidence="3" id="KW-1185">Reference proteome</keyword>
<dbReference type="VEuPathDB" id="VectorBase:GAUT003697"/>
<name>A0A1A9UG29_GLOAU</name>
<feature type="signal peptide" evidence="1">
    <location>
        <begin position="1"/>
        <end position="24"/>
    </location>
</feature>